<name>A0A6P1E1H6_9GAMM</name>
<organism evidence="2 3">
    <name type="scientific">Thiorhodococcus mannitoliphagus</name>
    <dbReference type="NCBI Taxonomy" id="329406"/>
    <lineage>
        <taxon>Bacteria</taxon>
        <taxon>Pseudomonadati</taxon>
        <taxon>Pseudomonadota</taxon>
        <taxon>Gammaproteobacteria</taxon>
        <taxon>Chromatiales</taxon>
        <taxon>Chromatiaceae</taxon>
        <taxon>Thiorhodococcus</taxon>
    </lineage>
</organism>
<dbReference type="GO" id="GO:0016740">
    <property type="term" value="F:transferase activity"/>
    <property type="evidence" value="ECO:0007669"/>
    <property type="project" value="UniProtKB-KW"/>
</dbReference>
<reference evidence="2 3" key="2">
    <citation type="submission" date="2020-02" db="EMBL/GenBank/DDBJ databases">
        <title>Genome sequences of Thiorhodococcus mannitoliphagus and Thiorhodococcus minor, purple sulfur photosynthetic bacteria in the gammaproteobacterial family, Chromatiaceae.</title>
        <authorList>
            <person name="Aviles F.A."/>
            <person name="Meyer T.E."/>
            <person name="Kyndt J.A."/>
        </authorList>
    </citation>
    <scope>NUCLEOTIDE SEQUENCE [LARGE SCALE GENOMIC DNA]</scope>
    <source>
        <strain evidence="2 3">DSM 18266</strain>
    </source>
</reference>
<dbReference type="InterPro" id="IPR041633">
    <property type="entry name" value="Polbeta"/>
</dbReference>
<evidence type="ECO:0000313" key="2">
    <source>
        <dbReference type="EMBL" id="NEX21834.1"/>
    </source>
</evidence>
<keyword evidence="2" id="KW-0808">Transferase</keyword>
<feature type="domain" description="Polymerase beta nucleotidyltransferase" evidence="1">
    <location>
        <begin position="23"/>
        <end position="68"/>
    </location>
</feature>
<dbReference type="Gene3D" id="3.30.460.10">
    <property type="entry name" value="Beta Polymerase, domain 2"/>
    <property type="match status" value="1"/>
</dbReference>
<dbReference type="Pfam" id="PF18765">
    <property type="entry name" value="Polbeta"/>
    <property type="match status" value="1"/>
</dbReference>
<dbReference type="AlphaFoldDB" id="A0A6P1E1H6"/>
<dbReference type="RefSeq" id="WP_164654937.1">
    <property type="nucleotide sequence ID" value="NZ_JAAIJR010000070.1"/>
</dbReference>
<accession>A0A6P1E1H6</accession>
<comment type="caution">
    <text evidence="2">The sequence shown here is derived from an EMBL/GenBank/DDBJ whole genome shotgun (WGS) entry which is preliminary data.</text>
</comment>
<gene>
    <name evidence="2" type="ORF">G3480_16210</name>
</gene>
<evidence type="ECO:0000313" key="3">
    <source>
        <dbReference type="Proteomes" id="UP000471640"/>
    </source>
</evidence>
<protein>
    <submittedName>
        <fullName evidence="2">Nucleotidyltransferase domain-containing protein</fullName>
    </submittedName>
</protein>
<dbReference type="Proteomes" id="UP000471640">
    <property type="component" value="Unassembled WGS sequence"/>
</dbReference>
<sequence length="104" mass="11118">MADVDLALMRRFRERAEQALPGRVRGVVLFGSRARREARAGSDWDVAVFVAGRASSVDTLRLADVAYDLIVESGESIHPIALSEDGAGVSPLLLDRIAAEGVAL</sequence>
<proteinExistence type="predicted"/>
<dbReference type="SUPFAM" id="SSF81301">
    <property type="entry name" value="Nucleotidyltransferase"/>
    <property type="match status" value="1"/>
</dbReference>
<dbReference type="InterPro" id="IPR043519">
    <property type="entry name" value="NT_sf"/>
</dbReference>
<evidence type="ECO:0000259" key="1">
    <source>
        <dbReference type="Pfam" id="PF18765"/>
    </source>
</evidence>
<dbReference type="EMBL" id="JAAIJR010000070">
    <property type="protein sequence ID" value="NEX21834.1"/>
    <property type="molecule type" value="Genomic_DNA"/>
</dbReference>
<reference evidence="3" key="1">
    <citation type="journal article" date="2020" name="Microbiol. Resour. Announc.">
        <title>Draft Genome Sequences of Thiorhodococcus mannitoliphagus and Thiorhodococcus minor, Purple Sulfur Photosynthetic Bacteria in the Gammaproteobacterial Family Chromatiaceae.</title>
        <authorList>
            <person name="Aviles F.A."/>
            <person name="Meyer T.E."/>
            <person name="Kyndt J.A."/>
        </authorList>
    </citation>
    <scope>NUCLEOTIDE SEQUENCE [LARGE SCALE GENOMIC DNA]</scope>
    <source>
        <strain evidence="3">DSM 18266</strain>
    </source>
</reference>
<dbReference type="CDD" id="cd05403">
    <property type="entry name" value="NT_KNTase_like"/>
    <property type="match status" value="1"/>
</dbReference>
<keyword evidence="3" id="KW-1185">Reference proteome</keyword>